<feature type="transmembrane region" description="Helical" evidence="8">
    <location>
        <begin position="263"/>
        <end position="287"/>
    </location>
</feature>
<evidence type="ECO:0000256" key="6">
    <source>
        <dbReference type="ARBA" id="ARBA00023136"/>
    </source>
</evidence>
<feature type="domain" description="Cytochrome b561" evidence="11">
    <location>
        <begin position="233"/>
        <end position="354"/>
    </location>
</feature>
<evidence type="ECO:0000256" key="2">
    <source>
        <dbReference type="ARBA" id="ARBA00022448"/>
    </source>
</evidence>
<protein>
    <recommendedName>
        <fullName evidence="14">DOMON domain-containing protein</fullName>
    </recommendedName>
</protein>
<feature type="transmembrane region" description="Helical" evidence="8">
    <location>
        <begin position="337"/>
        <end position="357"/>
    </location>
</feature>
<evidence type="ECO:0000256" key="1">
    <source>
        <dbReference type="ARBA" id="ARBA00004370"/>
    </source>
</evidence>
<sequence>MSFLFRIPVLLLSLLLTFTSAQSSNNASAVYVYDGSDSTQFVFAINIDKSTGDLYFHLSSPAGNSWVGVGIGEEMKNAAMFIAYPAANGHDVTISPRMGSGHTEPTYDSNIKIDKLSGNGLTGANTIDGNDPGSTGNIVADGVCRGCAKMGSGTIEASTTQPFIFAVGPVFPRMASDSLSADLSRHMLYGQFTMDTTAALSDSGGAVPLGPYQNKDASAATGTTMDNDPAPRIHGIVMSVVFILAFPLGAVLLRVWNKVKAHIAIQVIGLVLFCMAFAGGSVVSMQYNRSKHFNSAHQVIGILLLIALFAQLGLGAYNHSIYKRTQQKTIFGKIHTYLGPISMLVGIINGYLGFRLAGAQMLAIPYSILVLVFAVIFLCIRGVSHFRRRKKAEKAEGYQYPMFGGPPAGGPPGAPPPYAQQDVPLQRFESSQSLPRMDSPAVQPRTMV</sequence>
<keyword evidence="3 8" id="KW-0812">Transmembrane</keyword>
<dbReference type="SMART" id="SM00665">
    <property type="entry name" value="B561"/>
    <property type="match status" value="1"/>
</dbReference>
<keyword evidence="2" id="KW-0813">Transport</keyword>
<evidence type="ECO:0000256" key="9">
    <source>
        <dbReference type="SAM" id="SignalP"/>
    </source>
</evidence>
<evidence type="ECO:0000256" key="8">
    <source>
        <dbReference type="SAM" id="Phobius"/>
    </source>
</evidence>
<reference evidence="12" key="1">
    <citation type="submission" date="2023-04" db="EMBL/GenBank/DDBJ databases">
        <title>Black Yeasts Isolated from many extreme environments.</title>
        <authorList>
            <person name="Coleine C."/>
            <person name="Stajich J.E."/>
            <person name="Selbmann L."/>
        </authorList>
    </citation>
    <scope>NUCLEOTIDE SEQUENCE</scope>
    <source>
        <strain evidence="12">CCFEE 5312</strain>
    </source>
</reference>
<evidence type="ECO:0000256" key="7">
    <source>
        <dbReference type="SAM" id="MobiDB-lite"/>
    </source>
</evidence>
<evidence type="ECO:0000259" key="11">
    <source>
        <dbReference type="SMART" id="SM00665"/>
    </source>
</evidence>
<dbReference type="Pfam" id="PF03188">
    <property type="entry name" value="Cytochrom_B561"/>
    <property type="match status" value="1"/>
</dbReference>
<dbReference type="Gene3D" id="1.20.120.1770">
    <property type="match status" value="1"/>
</dbReference>
<proteinExistence type="predicted"/>
<dbReference type="Pfam" id="PF16010">
    <property type="entry name" value="CDH-cyt"/>
    <property type="match status" value="1"/>
</dbReference>
<keyword evidence="6 8" id="KW-0472">Membrane</keyword>
<keyword evidence="4" id="KW-0249">Electron transport</keyword>
<dbReference type="SMART" id="SM00664">
    <property type="entry name" value="DoH"/>
    <property type="match status" value="1"/>
</dbReference>
<dbReference type="Proteomes" id="UP001271007">
    <property type="component" value="Unassembled WGS sequence"/>
</dbReference>
<gene>
    <name evidence="12" type="ORF">LTR09_011493</name>
</gene>
<evidence type="ECO:0000256" key="3">
    <source>
        <dbReference type="ARBA" id="ARBA00022692"/>
    </source>
</evidence>
<keyword evidence="13" id="KW-1185">Reference proteome</keyword>
<keyword evidence="5 8" id="KW-1133">Transmembrane helix</keyword>
<feature type="transmembrane region" description="Helical" evidence="8">
    <location>
        <begin position="299"/>
        <end position="317"/>
    </location>
</feature>
<accession>A0AAJ0G4F6</accession>
<name>A0AAJ0G4F6_9PEZI</name>
<dbReference type="SUPFAM" id="SSF49344">
    <property type="entry name" value="CBD9-like"/>
    <property type="match status" value="1"/>
</dbReference>
<dbReference type="EMBL" id="JAWDJX010000069">
    <property type="protein sequence ID" value="KAK3047068.1"/>
    <property type="molecule type" value="Genomic_DNA"/>
</dbReference>
<dbReference type="InterPro" id="IPR015920">
    <property type="entry name" value="Cellobiose_DH-like_cyt"/>
</dbReference>
<evidence type="ECO:0000313" key="12">
    <source>
        <dbReference type="EMBL" id="KAK3047068.1"/>
    </source>
</evidence>
<dbReference type="CDD" id="cd09630">
    <property type="entry name" value="CDH_like_cytochrome"/>
    <property type="match status" value="1"/>
</dbReference>
<dbReference type="CDD" id="cd08760">
    <property type="entry name" value="Cyt_b561_FRRS1_like"/>
    <property type="match status" value="1"/>
</dbReference>
<dbReference type="PANTHER" id="PTHR47797:SF1">
    <property type="entry name" value="CYTOCHROME B561 DOMAIN-CONTAINING PROTEIN-RELATED"/>
    <property type="match status" value="1"/>
</dbReference>
<evidence type="ECO:0000256" key="5">
    <source>
        <dbReference type="ARBA" id="ARBA00022989"/>
    </source>
</evidence>
<evidence type="ECO:0000256" key="4">
    <source>
        <dbReference type="ARBA" id="ARBA00022982"/>
    </source>
</evidence>
<organism evidence="12 13">
    <name type="scientific">Extremus antarcticus</name>
    <dbReference type="NCBI Taxonomy" id="702011"/>
    <lineage>
        <taxon>Eukaryota</taxon>
        <taxon>Fungi</taxon>
        <taxon>Dikarya</taxon>
        <taxon>Ascomycota</taxon>
        <taxon>Pezizomycotina</taxon>
        <taxon>Dothideomycetes</taxon>
        <taxon>Dothideomycetidae</taxon>
        <taxon>Mycosphaerellales</taxon>
        <taxon>Extremaceae</taxon>
        <taxon>Extremus</taxon>
    </lineage>
</organism>
<dbReference type="GO" id="GO:0016020">
    <property type="term" value="C:membrane"/>
    <property type="evidence" value="ECO:0007669"/>
    <property type="project" value="UniProtKB-SubCell"/>
</dbReference>
<dbReference type="PANTHER" id="PTHR47797">
    <property type="entry name" value="DEHYDROGENASE, PUTATIVE (AFU_ORTHOLOGUE AFUA_8G05805)-RELATED"/>
    <property type="match status" value="1"/>
</dbReference>
<dbReference type="InterPro" id="IPR006593">
    <property type="entry name" value="Cyt_b561/ferric_Rdtase_TM"/>
</dbReference>
<keyword evidence="9" id="KW-0732">Signal</keyword>
<evidence type="ECO:0000259" key="10">
    <source>
        <dbReference type="SMART" id="SM00664"/>
    </source>
</evidence>
<evidence type="ECO:0000313" key="13">
    <source>
        <dbReference type="Proteomes" id="UP001271007"/>
    </source>
</evidence>
<dbReference type="InterPro" id="IPR005018">
    <property type="entry name" value="DOMON_domain"/>
</dbReference>
<feature type="chain" id="PRO_5042557826" description="DOMON domain-containing protein" evidence="9">
    <location>
        <begin position="22"/>
        <end position="448"/>
    </location>
</feature>
<comment type="caution">
    <text evidence="12">The sequence shown here is derived from an EMBL/GenBank/DDBJ whole genome shotgun (WGS) entry which is preliminary data.</text>
</comment>
<feature type="domain" description="DOMON" evidence="10">
    <location>
        <begin position="66"/>
        <end position="168"/>
    </location>
</feature>
<feature type="transmembrane region" description="Helical" evidence="8">
    <location>
        <begin position="363"/>
        <end position="384"/>
    </location>
</feature>
<feature type="region of interest" description="Disordered" evidence="7">
    <location>
        <begin position="429"/>
        <end position="448"/>
    </location>
</feature>
<evidence type="ECO:0008006" key="14">
    <source>
        <dbReference type="Google" id="ProtNLM"/>
    </source>
</evidence>
<dbReference type="Gene3D" id="2.60.40.1210">
    <property type="entry name" value="Cellobiose dehydrogenase, cytochrome domain"/>
    <property type="match status" value="1"/>
</dbReference>
<dbReference type="AlphaFoldDB" id="A0AAJ0G4F6"/>
<feature type="transmembrane region" description="Helical" evidence="8">
    <location>
        <begin position="233"/>
        <end position="256"/>
    </location>
</feature>
<comment type="subcellular location">
    <subcellularLocation>
        <location evidence="1">Membrane</location>
    </subcellularLocation>
</comment>
<feature type="signal peptide" evidence="9">
    <location>
        <begin position="1"/>
        <end position="21"/>
    </location>
</feature>